<keyword evidence="5 8" id="KW-0812">Transmembrane</keyword>
<evidence type="ECO:0000256" key="2">
    <source>
        <dbReference type="ARBA" id="ARBA00004141"/>
    </source>
</evidence>
<evidence type="ECO:0000256" key="1">
    <source>
        <dbReference type="ARBA" id="ARBA00003475"/>
    </source>
</evidence>
<dbReference type="RefSeq" id="WP_085818522.1">
    <property type="nucleotide sequence ID" value="NZ_FWFU01000003.1"/>
</dbReference>
<name>A0A1X6ZI31_9RHOB</name>
<feature type="transmembrane region" description="Helical" evidence="8">
    <location>
        <begin position="177"/>
        <end position="204"/>
    </location>
</feature>
<evidence type="ECO:0000256" key="5">
    <source>
        <dbReference type="ARBA" id="ARBA00022692"/>
    </source>
</evidence>
<feature type="transmembrane region" description="Helical" evidence="8">
    <location>
        <begin position="93"/>
        <end position="113"/>
    </location>
</feature>
<dbReference type="AlphaFoldDB" id="A0A1X6ZI31"/>
<dbReference type="GO" id="GO:0030416">
    <property type="term" value="P:methylamine metabolic process"/>
    <property type="evidence" value="ECO:0007669"/>
    <property type="project" value="InterPro"/>
</dbReference>
<proteinExistence type="predicted"/>
<dbReference type="PROSITE" id="PS51354">
    <property type="entry name" value="GLUTAREDOXIN_2"/>
    <property type="match status" value="1"/>
</dbReference>
<organism evidence="10 11">
    <name type="scientific">Roseovarius halotolerans</name>
    <dbReference type="NCBI Taxonomy" id="505353"/>
    <lineage>
        <taxon>Bacteria</taxon>
        <taxon>Pseudomonadati</taxon>
        <taxon>Pseudomonadota</taxon>
        <taxon>Alphaproteobacteria</taxon>
        <taxon>Rhodobacterales</taxon>
        <taxon>Roseobacteraceae</taxon>
        <taxon>Roseovarius</taxon>
    </lineage>
</organism>
<keyword evidence="11" id="KW-1185">Reference proteome</keyword>
<reference evidence="10 11" key="1">
    <citation type="submission" date="2017-03" db="EMBL/GenBank/DDBJ databases">
        <authorList>
            <person name="Afonso C.L."/>
            <person name="Miller P.J."/>
            <person name="Scott M.A."/>
            <person name="Spackman E."/>
            <person name="Goraichik I."/>
            <person name="Dimitrov K.M."/>
            <person name="Suarez D.L."/>
            <person name="Swayne D.E."/>
        </authorList>
    </citation>
    <scope>NUCLEOTIDE SEQUENCE [LARGE SCALE GENOMIC DNA]</scope>
    <source>
        <strain evidence="10 11">CECT 8110</strain>
    </source>
</reference>
<keyword evidence="6 8" id="KW-1133">Transmembrane helix</keyword>
<feature type="transmembrane region" description="Helical" evidence="8">
    <location>
        <begin position="120"/>
        <end position="138"/>
    </location>
</feature>
<dbReference type="Proteomes" id="UP000193207">
    <property type="component" value="Unassembled WGS sequence"/>
</dbReference>
<sequence>MTASGKDKAGRAALYRMVMPDHLCPYGLKSKELLEREGYEVEDHHLRTREEVETFMQRHEVETTPQSFIEGERIGGHDALRAHFGKARGFAGAYQPVVALFTVAALMALAVGFVSGRGIFSVRVIEWFVAIAMVLLGLQKLKDVESFSTMFLNYDLLARRYVPYSYVYPFAETGAGVLMIAGVLTLVSAPVALFIGLVGAASVFKAVYIDRRELKCACVGGDSEVPLGFVSLTENLMMTGMGIWMLAKVWGGAA</sequence>
<keyword evidence="7 8" id="KW-0472">Membrane</keyword>
<evidence type="ECO:0000256" key="7">
    <source>
        <dbReference type="ARBA" id="ARBA00023136"/>
    </source>
</evidence>
<comment type="pathway">
    <text evidence="3">One-carbon metabolism; methylamine degradation.</text>
</comment>
<protein>
    <recommendedName>
        <fullName evidence="4">Methylamine utilization protein MauE</fullName>
    </recommendedName>
</protein>
<dbReference type="EMBL" id="FWFU01000003">
    <property type="protein sequence ID" value="SLN51742.1"/>
    <property type="molecule type" value="Genomic_DNA"/>
</dbReference>
<dbReference type="Gene3D" id="3.40.30.10">
    <property type="entry name" value="Glutaredoxin"/>
    <property type="match status" value="1"/>
</dbReference>
<gene>
    <name evidence="10" type="ORF">ROH8110_02846</name>
</gene>
<accession>A0A1X6ZI31</accession>
<dbReference type="SUPFAM" id="SSF52833">
    <property type="entry name" value="Thioredoxin-like"/>
    <property type="match status" value="1"/>
</dbReference>
<evidence type="ECO:0000313" key="10">
    <source>
        <dbReference type="EMBL" id="SLN51742.1"/>
    </source>
</evidence>
<comment type="subcellular location">
    <subcellularLocation>
        <location evidence="2">Membrane</location>
        <topology evidence="2">Multi-pass membrane protein</topology>
    </subcellularLocation>
</comment>
<evidence type="ECO:0000256" key="3">
    <source>
        <dbReference type="ARBA" id="ARBA00004856"/>
    </source>
</evidence>
<dbReference type="UniPathway" id="UPA00895"/>
<evidence type="ECO:0000259" key="9">
    <source>
        <dbReference type="Pfam" id="PF07291"/>
    </source>
</evidence>
<dbReference type="InterPro" id="IPR036249">
    <property type="entry name" value="Thioredoxin-like_sf"/>
</dbReference>
<evidence type="ECO:0000256" key="4">
    <source>
        <dbReference type="ARBA" id="ARBA00019078"/>
    </source>
</evidence>
<evidence type="ECO:0000256" key="8">
    <source>
        <dbReference type="SAM" id="Phobius"/>
    </source>
</evidence>
<feature type="domain" description="Methylamine utilisation protein MauE" evidence="9">
    <location>
        <begin position="122"/>
        <end position="247"/>
    </location>
</feature>
<dbReference type="InterPro" id="IPR009908">
    <property type="entry name" value="Methylamine_util_MauE"/>
</dbReference>
<comment type="function">
    <text evidence="1">May be specifically involved in the processing, transport, and/or maturation of the MADH beta-subunit.</text>
</comment>
<evidence type="ECO:0000256" key="6">
    <source>
        <dbReference type="ARBA" id="ARBA00022989"/>
    </source>
</evidence>
<evidence type="ECO:0000313" key="11">
    <source>
        <dbReference type="Proteomes" id="UP000193207"/>
    </source>
</evidence>
<dbReference type="Pfam" id="PF07291">
    <property type="entry name" value="MauE"/>
    <property type="match status" value="1"/>
</dbReference>
<dbReference type="GO" id="GO:0016020">
    <property type="term" value="C:membrane"/>
    <property type="evidence" value="ECO:0007669"/>
    <property type="project" value="UniProtKB-SubCell"/>
</dbReference>